<protein>
    <submittedName>
        <fullName evidence="2">Uncharacterized protein</fullName>
    </submittedName>
</protein>
<evidence type="ECO:0000256" key="1">
    <source>
        <dbReference type="SAM" id="Coils"/>
    </source>
</evidence>
<organism evidence="2 3">
    <name type="scientific">Cannabis sativa</name>
    <name type="common">Hemp</name>
    <name type="synonym">Marijuana</name>
    <dbReference type="NCBI Taxonomy" id="3483"/>
    <lineage>
        <taxon>Eukaryota</taxon>
        <taxon>Viridiplantae</taxon>
        <taxon>Streptophyta</taxon>
        <taxon>Embryophyta</taxon>
        <taxon>Tracheophyta</taxon>
        <taxon>Spermatophyta</taxon>
        <taxon>Magnoliopsida</taxon>
        <taxon>eudicotyledons</taxon>
        <taxon>Gunneridae</taxon>
        <taxon>Pentapetalae</taxon>
        <taxon>rosids</taxon>
        <taxon>fabids</taxon>
        <taxon>Rosales</taxon>
        <taxon>Cannabaceae</taxon>
        <taxon>Cannabis</taxon>
    </lineage>
</organism>
<accession>A0A803P575</accession>
<evidence type="ECO:0000313" key="2">
    <source>
        <dbReference type="EnsemblPlants" id="cds.evm.model.03.1415"/>
    </source>
</evidence>
<dbReference type="Gramene" id="evm.model.03.1415">
    <property type="protein sequence ID" value="cds.evm.model.03.1415"/>
    <property type="gene ID" value="evm.TU.03.1415"/>
</dbReference>
<reference evidence="2" key="1">
    <citation type="submission" date="2018-11" db="EMBL/GenBank/DDBJ databases">
        <authorList>
            <person name="Grassa J C."/>
        </authorList>
    </citation>
    <scope>NUCLEOTIDE SEQUENCE [LARGE SCALE GENOMIC DNA]</scope>
</reference>
<evidence type="ECO:0000313" key="3">
    <source>
        <dbReference type="Proteomes" id="UP000596661"/>
    </source>
</evidence>
<name>A0A803P575_CANSA</name>
<dbReference type="Proteomes" id="UP000596661">
    <property type="component" value="Chromosome 3"/>
</dbReference>
<keyword evidence="1" id="KW-0175">Coiled coil</keyword>
<sequence length="153" mass="16969">MTFLKQAPILNRKLKAGIVTTSPVIPEKRKSEVVVTPVADSSKKQVKIAQDKGKKVMIEPAFTARNIITLQDKFVSDELVSKVKGVPTEELLPRSGELASQFMTMFSKGFVTGAKEVDLLRKQNSLLQENVKKLKLDVTSKEKDVEDLGKAKE</sequence>
<reference evidence="2" key="2">
    <citation type="submission" date="2021-03" db="UniProtKB">
        <authorList>
            <consortium name="EnsemblPlants"/>
        </authorList>
    </citation>
    <scope>IDENTIFICATION</scope>
</reference>
<dbReference type="EMBL" id="UZAU01000301">
    <property type="status" value="NOT_ANNOTATED_CDS"/>
    <property type="molecule type" value="Genomic_DNA"/>
</dbReference>
<proteinExistence type="predicted"/>
<keyword evidence="3" id="KW-1185">Reference proteome</keyword>
<feature type="coiled-coil region" evidence="1">
    <location>
        <begin position="117"/>
        <end position="144"/>
    </location>
</feature>
<dbReference type="AlphaFoldDB" id="A0A803P575"/>
<dbReference type="EnsemblPlants" id="evm.model.03.1415">
    <property type="protein sequence ID" value="cds.evm.model.03.1415"/>
    <property type="gene ID" value="evm.TU.03.1415"/>
</dbReference>